<dbReference type="Proteomes" id="UP001159428">
    <property type="component" value="Unassembled WGS sequence"/>
</dbReference>
<sequence length="449" mass="51087">MSCKCFLFVLIITQVKVAHPSKDQNASIDGCVSFNWTEDFFARHKQSEWNDTVNEIIEDCLSNYSKVNETTGCNGPIVNVTFPLFSCSSNATLLEREFSSVLVIKEESFTTGRQIVHAFTQMWELLVLCIIAAMLSGIVIWFLDHRANSGHFPDSFWRGVQDGLWWAVVTMTTVGYGDKAPKSSLARMYASLWMIIGMLLMSTITAQISSSITADGLRPLNDVFGSKVGIPLGSRKLFEKYNHGTNITEYPTERELLNGLMDGSVDKIWLFDCGTKEMKKQFSRLTIVDESIEYLSVRVGFAAKKGYEDIENCLQWRAKAWMYGERATGQMDDYGCDYEDEDWQFSCFEKYSHGKYRYDMKQRSSKDGMEPFHFILLAFAGILVTFLLIGSLRNTCIKKRTTPDDVDIEKGVFNPKLRASVTSAVHMKELSAPWSNYYLEKYASENITH</sequence>
<evidence type="ECO:0000256" key="9">
    <source>
        <dbReference type="SAM" id="SignalP"/>
    </source>
</evidence>
<protein>
    <recommendedName>
        <fullName evidence="10">Potassium channel domain-containing protein</fullName>
    </recommendedName>
</protein>
<feature type="transmembrane region" description="Helical" evidence="8">
    <location>
        <begin position="372"/>
        <end position="392"/>
    </location>
</feature>
<feature type="chain" id="PRO_5043583526" description="Potassium channel domain-containing protein" evidence="9">
    <location>
        <begin position="19"/>
        <end position="449"/>
    </location>
</feature>
<evidence type="ECO:0000256" key="8">
    <source>
        <dbReference type="SAM" id="Phobius"/>
    </source>
</evidence>
<evidence type="ECO:0000256" key="6">
    <source>
        <dbReference type="ARBA" id="ARBA00023136"/>
    </source>
</evidence>
<organism evidence="11 12">
    <name type="scientific">Pocillopora meandrina</name>
    <dbReference type="NCBI Taxonomy" id="46732"/>
    <lineage>
        <taxon>Eukaryota</taxon>
        <taxon>Metazoa</taxon>
        <taxon>Cnidaria</taxon>
        <taxon>Anthozoa</taxon>
        <taxon>Hexacorallia</taxon>
        <taxon>Scleractinia</taxon>
        <taxon>Astrocoeniina</taxon>
        <taxon>Pocilloporidae</taxon>
        <taxon>Pocillopora</taxon>
    </lineage>
</organism>
<dbReference type="PRINTS" id="PR00169">
    <property type="entry name" value="KCHANNEL"/>
</dbReference>
<accession>A0AAU9XJI1</accession>
<evidence type="ECO:0000256" key="1">
    <source>
        <dbReference type="ARBA" id="ARBA00004141"/>
    </source>
</evidence>
<dbReference type="PANTHER" id="PTHR11537">
    <property type="entry name" value="VOLTAGE-GATED POTASSIUM CHANNEL"/>
    <property type="match status" value="1"/>
</dbReference>
<keyword evidence="4 8" id="KW-1133">Transmembrane helix</keyword>
<comment type="caution">
    <text evidence="11">The sequence shown here is derived from an EMBL/GenBank/DDBJ whole genome shotgun (WGS) entry which is preliminary data.</text>
</comment>
<reference evidence="11 12" key="1">
    <citation type="submission" date="2022-05" db="EMBL/GenBank/DDBJ databases">
        <authorList>
            <consortium name="Genoscope - CEA"/>
            <person name="William W."/>
        </authorList>
    </citation>
    <scope>NUCLEOTIDE SEQUENCE [LARGE SCALE GENOMIC DNA]</scope>
</reference>
<gene>
    <name evidence="11" type="ORF">PMEA_00024402</name>
</gene>
<proteinExistence type="predicted"/>
<keyword evidence="6 8" id="KW-0472">Membrane</keyword>
<evidence type="ECO:0000313" key="11">
    <source>
        <dbReference type="EMBL" id="CAH3149587.1"/>
    </source>
</evidence>
<dbReference type="GO" id="GO:0015276">
    <property type="term" value="F:ligand-gated monoatomic ion channel activity"/>
    <property type="evidence" value="ECO:0007669"/>
    <property type="project" value="InterPro"/>
</dbReference>
<feature type="signal peptide" evidence="9">
    <location>
        <begin position="1"/>
        <end position="18"/>
    </location>
</feature>
<feature type="transmembrane region" description="Helical" evidence="8">
    <location>
        <begin position="122"/>
        <end position="143"/>
    </location>
</feature>
<evidence type="ECO:0000259" key="10">
    <source>
        <dbReference type="Pfam" id="PF07885"/>
    </source>
</evidence>
<feature type="domain" description="Potassium channel" evidence="10">
    <location>
        <begin position="130"/>
        <end position="212"/>
    </location>
</feature>
<comment type="subcellular location">
    <subcellularLocation>
        <location evidence="1">Membrane</location>
        <topology evidence="1">Multi-pass membrane protein</topology>
    </subcellularLocation>
</comment>
<dbReference type="PANTHER" id="PTHR11537:SF252">
    <property type="entry name" value="POTASSIUM VOLTAGE-GATED CHANNEL PROTEIN SHAW"/>
    <property type="match status" value="1"/>
</dbReference>
<feature type="transmembrane region" description="Helical" evidence="8">
    <location>
        <begin position="188"/>
        <end position="208"/>
    </location>
</feature>
<evidence type="ECO:0000313" key="12">
    <source>
        <dbReference type="Proteomes" id="UP001159428"/>
    </source>
</evidence>
<dbReference type="Gene3D" id="1.10.287.70">
    <property type="match status" value="1"/>
</dbReference>
<keyword evidence="3 8" id="KW-0812">Transmembrane</keyword>
<keyword evidence="9" id="KW-0732">Signal</keyword>
<name>A0AAU9XJI1_9CNID</name>
<dbReference type="InterPro" id="IPR028325">
    <property type="entry name" value="VG_K_chnl"/>
</dbReference>
<dbReference type="GO" id="GO:0001508">
    <property type="term" value="P:action potential"/>
    <property type="evidence" value="ECO:0007669"/>
    <property type="project" value="TreeGrafter"/>
</dbReference>
<keyword evidence="5" id="KW-0406">Ion transport</keyword>
<evidence type="ECO:0000256" key="4">
    <source>
        <dbReference type="ARBA" id="ARBA00022989"/>
    </source>
</evidence>
<dbReference type="Pfam" id="PF07885">
    <property type="entry name" value="Ion_trans_2"/>
    <property type="match status" value="1"/>
</dbReference>
<evidence type="ECO:0000256" key="5">
    <source>
        <dbReference type="ARBA" id="ARBA00023065"/>
    </source>
</evidence>
<keyword evidence="12" id="KW-1185">Reference proteome</keyword>
<evidence type="ECO:0000256" key="7">
    <source>
        <dbReference type="ARBA" id="ARBA00023303"/>
    </source>
</evidence>
<evidence type="ECO:0000256" key="3">
    <source>
        <dbReference type="ARBA" id="ARBA00022692"/>
    </source>
</evidence>
<dbReference type="AlphaFoldDB" id="A0AAU9XJI1"/>
<dbReference type="EMBL" id="CALNXJ010000046">
    <property type="protein sequence ID" value="CAH3149587.1"/>
    <property type="molecule type" value="Genomic_DNA"/>
</dbReference>
<dbReference type="GO" id="GO:0008076">
    <property type="term" value="C:voltage-gated potassium channel complex"/>
    <property type="evidence" value="ECO:0007669"/>
    <property type="project" value="InterPro"/>
</dbReference>
<dbReference type="InterPro" id="IPR013099">
    <property type="entry name" value="K_chnl_dom"/>
</dbReference>
<dbReference type="SUPFAM" id="SSF81324">
    <property type="entry name" value="Voltage-gated potassium channels"/>
    <property type="match status" value="1"/>
</dbReference>
<keyword evidence="2" id="KW-0813">Transport</keyword>
<dbReference type="GO" id="GO:0005251">
    <property type="term" value="F:delayed rectifier potassium channel activity"/>
    <property type="evidence" value="ECO:0007669"/>
    <property type="project" value="TreeGrafter"/>
</dbReference>
<keyword evidence="7" id="KW-0407">Ion channel</keyword>
<evidence type="ECO:0000256" key="2">
    <source>
        <dbReference type="ARBA" id="ARBA00022448"/>
    </source>
</evidence>